<evidence type="ECO:0000256" key="2">
    <source>
        <dbReference type="ARBA" id="ARBA00022737"/>
    </source>
</evidence>
<dbReference type="Pfam" id="PF13041">
    <property type="entry name" value="PPR_2"/>
    <property type="match status" value="1"/>
</dbReference>
<dbReference type="NCBIfam" id="TIGR00756">
    <property type="entry name" value="PPR"/>
    <property type="match status" value="3"/>
</dbReference>
<dbReference type="Gene3D" id="1.25.40.10">
    <property type="entry name" value="Tetratricopeptide repeat domain"/>
    <property type="match status" value="1"/>
</dbReference>
<dbReference type="EMBL" id="JACBKZ010000001">
    <property type="protein sequence ID" value="KAF5962197.1"/>
    <property type="molecule type" value="Genomic_DNA"/>
</dbReference>
<comment type="similarity">
    <text evidence="1">Belongs to the PPR family. P subfamily.</text>
</comment>
<dbReference type="PANTHER" id="PTHR47941">
    <property type="entry name" value="PENTATRICOPEPTIDE REPEAT-CONTAINING PROTEIN 3, MITOCHONDRIAL"/>
    <property type="match status" value="1"/>
</dbReference>
<name>A0A7J7ICA5_CAMSI</name>
<evidence type="ECO:0008006" key="6">
    <source>
        <dbReference type="Google" id="ProtNLM"/>
    </source>
</evidence>
<feature type="repeat" description="PPR" evidence="3">
    <location>
        <begin position="83"/>
        <end position="117"/>
    </location>
</feature>
<dbReference type="AlphaFoldDB" id="A0A7J7ICA5"/>
<evidence type="ECO:0000256" key="3">
    <source>
        <dbReference type="PROSITE-ProRule" id="PRU00708"/>
    </source>
</evidence>
<keyword evidence="5" id="KW-1185">Reference proteome</keyword>
<accession>A0A7J7ICA5</accession>
<dbReference type="PROSITE" id="PS51375">
    <property type="entry name" value="PPR"/>
    <property type="match status" value="3"/>
</dbReference>
<dbReference type="Proteomes" id="UP000593564">
    <property type="component" value="Unassembled WGS sequence"/>
</dbReference>
<dbReference type="InterPro" id="IPR002885">
    <property type="entry name" value="PPR_rpt"/>
</dbReference>
<feature type="repeat" description="PPR" evidence="3">
    <location>
        <begin position="48"/>
        <end position="82"/>
    </location>
</feature>
<evidence type="ECO:0000313" key="4">
    <source>
        <dbReference type="EMBL" id="KAF5962197.1"/>
    </source>
</evidence>
<reference evidence="5" key="1">
    <citation type="journal article" date="2020" name="Nat. Commun.">
        <title>Genome assembly of wild tea tree DASZ reveals pedigree and selection history of tea varieties.</title>
        <authorList>
            <person name="Zhang W."/>
            <person name="Zhang Y."/>
            <person name="Qiu H."/>
            <person name="Guo Y."/>
            <person name="Wan H."/>
            <person name="Zhang X."/>
            <person name="Scossa F."/>
            <person name="Alseekh S."/>
            <person name="Zhang Q."/>
            <person name="Wang P."/>
            <person name="Xu L."/>
            <person name="Schmidt M.H."/>
            <person name="Jia X."/>
            <person name="Li D."/>
            <person name="Zhu A."/>
            <person name="Guo F."/>
            <person name="Chen W."/>
            <person name="Ni D."/>
            <person name="Usadel B."/>
            <person name="Fernie A.R."/>
            <person name="Wen W."/>
        </authorList>
    </citation>
    <scope>NUCLEOTIDE SEQUENCE [LARGE SCALE GENOMIC DNA]</scope>
    <source>
        <strain evidence="5">cv. G240</strain>
    </source>
</reference>
<gene>
    <name evidence="4" type="ORF">HYC85_003406</name>
</gene>
<dbReference type="Pfam" id="PF01535">
    <property type="entry name" value="PPR"/>
    <property type="match status" value="1"/>
</dbReference>
<comment type="caution">
    <text evidence="4">The sequence shown here is derived from an EMBL/GenBank/DDBJ whole genome shotgun (WGS) entry which is preliminary data.</text>
</comment>
<protein>
    <recommendedName>
        <fullName evidence="6">Pentacotripeptide-repeat region of PRORP domain-containing protein</fullName>
    </recommendedName>
</protein>
<proteinExistence type="inferred from homology"/>
<organism evidence="4 5">
    <name type="scientific">Camellia sinensis</name>
    <name type="common">Tea plant</name>
    <name type="synonym">Thea sinensis</name>
    <dbReference type="NCBI Taxonomy" id="4442"/>
    <lineage>
        <taxon>Eukaryota</taxon>
        <taxon>Viridiplantae</taxon>
        <taxon>Streptophyta</taxon>
        <taxon>Embryophyta</taxon>
        <taxon>Tracheophyta</taxon>
        <taxon>Spermatophyta</taxon>
        <taxon>Magnoliopsida</taxon>
        <taxon>eudicotyledons</taxon>
        <taxon>Gunneridae</taxon>
        <taxon>Pentapetalae</taxon>
        <taxon>asterids</taxon>
        <taxon>Ericales</taxon>
        <taxon>Theaceae</taxon>
        <taxon>Camellia</taxon>
    </lineage>
</organism>
<sequence>MFEVMVRRGVGPNAVIYVALMDGFCKDGKLEMAKNLFGKLHSRGLRPDVNTYTMMIGGFCELGLLGEAKELLMTIEETGCLPNYATYNVMVCGFLKANDYSEANILVEKMIGAGFSVGASTLATIVDLLSAKGQDPTLFQMIKKLVPQDNTEGIC</sequence>
<evidence type="ECO:0000313" key="5">
    <source>
        <dbReference type="Proteomes" id="UP000593564"/>
    </source>
</evidence>
<feature type="repeat" description="PPR" evidence="3">
    <location>
        <begin position="13"/>
        <end position="47"/>
    </location>
</feature>
<keyword evidence="2" id="KW-0677">Repeat</keyword>
<evidence type="ECO:0000256" key="1">
    <source>
        <dbReference type="ARBA" id="ARBA00007626"/>
    </source>
</evidence>
<dbReference type="InterPro" id="IPR011990">
    <property type="entry name" value="TPR-like_helical_dom_sf"/>
</dbReference>
<reference evidence="4 5" key="2">
    <citation type="submission" date="2020-07" db="EMBL/GenBank/DDBJ databases">
        <title>Genome assembly of wild tea tree DASZ reveals pedigree and selection history of tea varieties.</title>
        <authorList>
            <person name="Zhang W."/>
        </authorList>
    </citation>
    <scope>NUCLEOTIDE SEQUENCE [LARGE SCALE GENOMIC DNA]</scope>
    <source>
        <strain evidence="5">cv. G240</strain>
        <tissue evidence="4">Leaf</tissue>
    </source>
</reference>